<evidence type="ECO:0000313" key="1">
    <source>
        <dbReference type="Proteomes" id="UP000887576"/>
    </source>
</evidence>
<evidence type="ECO:0000313" key="2">
    <source>
        <dbReference type="WBParaSite" id="JU765_v2.g2915.t1"/>
    </source>
</evidence>
<sequence length="595" mass="68809">MAEAHSIAGLSLTLTHDGISVSYDQELLRDIWHAFSRSYKRRIARFKNDFVAGIFPANLQSLIFVIGLSILVAFFDKDSTLGIASFFRNYIFYFIFGSGLISKYLAVIVAGALLWFLLIQLLRLSIKLLLTYKGWMYENPHSGKISLQTKIWFQILHLISKSRPMLHSFQGALPHLPLPSLDDTLKKHLLSMKPIRTDEEYRELEDLSEKFRKEYRELEDLSEKFRKGIGRRLQRYLIIKSYLSANYVTDWWEEFVYLRQRSPIMINSNFYGFDTLNLYKTQNQAARAANVTWAACRFRRMIERQEVSPFAIAPKTKVPFCTMQYERLFNSVRIPGDETDVFRHWDDSKHVAVYCQGCWFRVPIHNGKRLLQPAELQAIYEQILKGDLNPAPGEKKLAIFTAGERTFWAQARKQYFSSGVNKTSLHTIEKAAFVVILDEGEPCYDPNDPSKLNAWAESLLHGKGFDRWFDKSFNLVVYKNGRLGVNAEHSYADASIISHLMEWVLLNDLIRQGYDSEGNTIGIKESILAPERLKWELDTEVQEKMDVSMKVAQALIDDVEMSLLVWTEFGKGFIKKLGISPDAFLQATLQLTYFR</sequence>
<name>A0AC34R328_9BILA</name>
<proteinExistence type="predicted"/>
<dbReference type="Proteomes" id="UP000887576">
    <property type="component" value="Unplaced"/>
</dbReference>
<accession>A0AC34R328</accession>
<reference evidence="2" key="1">
    <citation type="submission" date="2022-11" db="UniProtKB">
        <authorList>
            <consortium name="WormBaseParasite"/>
        </authorList>
    </citation>
    <scope>IDENTIFICATION</scope>
</reference>
<protein>
    <submittedName>
        <fullName evidence="2">Carnitine O-palmitoyltransferase</fullName>
    </submittedName>
</protein>
<dbReference type="WBParaSite" id="JU765_v2.g2915.t1">
    <property type="protein sequence ID" value="JU765_v2.g2915.t1"/>
    <property type="gene ID" value="JU765_v2.g2915"/>
</dbReference>
<organism evidence="1 2">
    <name type="scientific">Panagrolaimus sp. JU765</name>
    <dbReference type="NCBI Taxonomy" id="591449"/>
    <lineage>
        <taxon>Eukaryota</taxon>
        <taxon>Metazoa</taxon>
        <taxon>Ecdysozoa</taxon>
        <taxon>Nematoda</taxon>
        <taxon>Chromadorea</taxon>
        <taxon>Rhabditida</taxon>
        <taxon>Tylenchina</taxon>
        <taxon>Panagrolaimomorpha</taxon>
        <taxon>Panagrolaimoidea</taxon>
        <taxon>Panagrolaimidae</taxon>
        <taxon>Panagrolaimus</taxon>
    </lineage>
</organism>